<reference evidence="3 4" key="1">
    <citation type="journal article" date="2009" name="PLoS Genet.">
        <title>The genome of Nectria haematococca: contribution of supernumerary chromosomes to gene expansion.</title>
        <authorList>
            <person name="Coleman J.J."/>
            <person name="Rounsley S.D."/>
            <person name="Rodriguez-Carres M."/>
            <person name="Kuo A."/>
            <person name="Wasmann C.C."/>
            <person name="Grimwood J."/>
            <person name="Schmutz J."/>
            <person name="Taga M."/>
            <person name="White G.J."/>
            <person name="Zhou S."/>
            <person name="Schwartz D.C."/>
            <person name="Freitag M."/>
            <person name="Ma L.J."/>
            <person name="Danchin E.G."/>
            <person name="Henrissat B."/>
            <person name="Coutinho P.M."/>
            <person name="Nelson D.R."/>
            <person name="Straney D."/>
            <person name="Napoli C.A."/>
            <person name="Barker B.M."/>
            <person name="Gribskov M."/>
            <person name="Rep M."/>
            <person name="Kroken S."/>
            <person name="Molnar I."/>
            <person name="Rensing C."/>
            <person name="Kennell J.C."/>
            <person name="Zamora J."/>
            <person name="Farman M.L."/>
            <person name="Selker E.U."/>
            <person name="Salamov A."/>
            <person name="Shapiro H."/>
            <person name="Pangilinan J."/>
            <person name="Lindquist E."/>
            <person name="Lamers C."/>
            <person name="Grigoriev I.V."/>
            <person name="Geiser D.M."/>
            <person name="Covert S.F."/>
            <person name="Temporini E."/>
            <person name="Vanetten H.D."/>
        </authorList>
    </citation>
    <scope>NUCLEOTIDE SEQUENCE [LARGE SCALE GENOMIC DNA]</scope>
    <source>
        <strain evidence="4">ATCC MYA-4622 / CBS 123669 / FGSC 9596 / NRRL 45880 / 77-13-4</strain>
    </source>
</reference>
<keyword evidence="4" id="KW-1185">Reference proteome</keyword>
<dbReference type="PANTHER" id="PTHR28083">
    <property type="entry name" value="GOOD FOR FULL DBP5 ACTIVITY PROTEIN 2"/>
    <property type="match status" value="1"/>
</dbReference>
<dbReference type="InterPro" id="IPR048519">
    <property type="entry name" value="Gfd2/YDR514C-like_C"/>
</dbReference>
<gene>
    <name evidence="3" type="ORF">NECHADRAFT_79694</name>
</gene>
<evidence type="ECO:0000256" key="1">
    <source>
        <dbReference type="SAM" id="MobiDB-lite"/>
    </source>
</evidence>
<proteinExistence type="predicted"/>
<dbReference type="GO" id="GO:0005634">
    <property type="term" value="C:nucleus"/>
    <property type="evidence" value="ECO:0007669"/>
    <property type="project" value="TreeGrafter"/>
</dbReference>
<dbReference type="InterPro" id="IPR012337">
    <property type="entry name" value="RNaseH-like_sf"/>
</dbReference>
<dbReference type="Pfam" id="PF21762">
    <property type="entry name" value="DEDDh_C"/>
    <property type="match status" value="1"/>
</dbReference>
<dbReference type="AlphaFoldDB" id="C7Z879"/>
<accession>C7Z879</accession>
<dbReference type="KEGG" id="nhe:NECHADRAFT_79694"/>
<dbReference type="GO" id="GO:0003676">
    <property type="term" value="F:nucleic acid binding"/>
    <property type="evidence" value="ECO:0007669"/>
    <property type="project" value="InterPro"/>
</dbReference>
<dbReference type="SUPFAM" id="SSF53098">
    <property type="entry name" value="Ribonuclease H-like"/>
    <property type="match status" value="1"/>
</dbReference>
<name>C7Z879_FUSV7</name>
<dbReference type="EMBL" id="GG698911">
    <property type="protein sequence ID" value="EEU39820.1"/>
    <property type="molecule type" value="Genomic_DNA"/>
</dbReference>
<evidence type="ECO:0000259" key="2">
    <source>
        <dbReference type="Pfam" id="PF21762"/>
    </source>
</evidence>
<dbReference type="Proteomes" id="UP000005206">
    <property type="component" value="Chromosome 4"/>
</dbReference>
<dbReference type="InParanoid" id="C7Z879"/>
<feature type="region of interest" description="Disordered" evidence="1">
    <location>
        <begin position="1"/>
        <end position="22"/>
    </location>
</feature>
<sequence length="549" mass="61360">MGNLQSENTLVPQISPETASNGIPQRLSMTFEKRLTLQTHLLLSDSNSGFTFAAHAPHSGYHHDIIFYEGPDASSPILATAKSVGKWKKDYRICLPSFPGETLDTREELLRCCTANSKRETYWFGMQVGEGQPVERFEWRQTRGSEVTSMGANSGWKLVRLAVGSPDLAKDNSIQGSTSDGEIVAIWARDDSWSPYKIGEICFMESKVTGEFRRLWELMVVVSFGTLITASSRSLYTCYWLTEVTGWSNTDTQAIAQEQKVACVMYRTTQASQMPILAFELGVTSNTLNPEAQSDQPSPIIVAIDFEQTNNLKNGFLESQDSQLGIATFDTKMLTQPREDGQDLITTENYITGSESYIEKASNRFVFGESTTIRPAELVHRIDRTLPKDRPVILVGHAVENELDVCHALGYALAHPNIDVIDTLLVANEVFQPWRCSLGALLHRLRCPVARLHSAGNDANFTLRAALILAVYTYPDQDHPVVGRLRQIALSHSTNSPGELFGPAKKTSRKKLKEKAKKCQSKPLSLAKQNKIRERRAAWRIEAEKLRLY</sequence>
<dbReference type="HOGENOM" id="CLU_496136_0_0_1"/>
<dbReference type="eggNOG" id="ENOG502RME3">
    <property type="taxonomic scope" value="Eukaryota"/>
</dbReference>
<dbReference type="PANTHER" id="PTHR28083:SF1">
    <property type="entry name" value="GOOD FOR FULL DBP5 ACTIVITY PROTEIN 2"/>
    <property type="match status" value="1"/>
</dbReference>
<protein>
    <recommendedName>
        <fullName evidence="2">Gfd2/YDR514C-like C-terminal domain-containing protein</fullName>
    </recommendedName>
</protein>
<evidence type="ECO:0000313" key="4">
    <source>
        <dbReference type="Proteomes" id="UP000005206"/>
    </source>
</evidence>
<evidence type="ECO:0000313" key="3">
    <source>
        <dbReference type="EMBL" id="EEU39820.1"/>
    </source>
</evidence>
<feature type="domain" description="Gfd2/YDR514C-like C-terminal" evidence="2">
    <location>
        <begin position="301"/>
        <end position="467"/>
    </location>
</feature>
<dbReference type="GeneID" id="9672434"/>
<dbReference type="OrthoDB" id="3431997at2759"/>
<dbReference type="Gene3D" id="3.30.420.10">
    <property type="entry name" value="Ribonuclease H-like superfamily/Ribonuclease H"/>
    <property type="match status" value="1"/>
</dbReference>
<dbReference type="InterPro" id="IPR036397">
    <property type="entry name" value="RNaseH_sf"/>
</dbReference>
<dbReference type="InterPro" id="IPR040151">
    <property type="entry name" value="Gfd2/YDR514C-like"/>
</dbReference>
<dbReference type="VEuPathDB" id="FungiDB:NECHADRAFT_79694"/>
<dbReference type="RefSeq" id="XP_003045533.1">
    <property type="nucleotide sequence ID" value="XM_003045487.1"/>
</dbReference>
<organism evidence="3 4">
    <name type="scientific">Fusarium vanettenii (strain ATCC MYA-4622 / CBS 123669 / FGSC 9596 / NRRL 45880 / 77-13-4)</name>
    <name type="common">Fusarium solani subsp. pisi</name>
    <dbReference type="NCBI Taxonomy" id="660122"/>
    <lineage>
        <taxon>Eukaryota</taxon>
        <taxon>Fungi</taxon>
        <taxon>Dikarya</taxon>
        <taxon>Ascomycota</taxon>
        <taxon>Pezizomycotina</taxon>
        <taxon>Sordariomycetes</taxon>
        <taxon>Hypocreomycetidae</taxon>
        <taxon>Hypocreales</taxon>
        <taxon>Nectriaceae</taxon>
        <taxon>Fusarium</taxon>
        <taxon>Fusarium solani species complex</taxon>
        <taxon>Fusarium vanettenii</taxon>
    </lineage>
</organism>